<organism evidence="1 2">
    <name type="scientific">Sphingomonas xinjiangensis</name>
    <dbReference type="NCBI Taxonomy" id="643568"/>
    <lineage>
        <taxon>Bacteria</taxon>
        <taxon>Pseudomonadati</taxon>
        <taxon>Pseudomonadota</taxon>
        <taxon>Alphaproteobacteria</taxon>
        <taxon>Sphingomonadales</taxon>
        <taxon>Sphingomonadaceae</taxon>
        <taxon>Sphingomonas</taxon>
    </lineage>
</organism>
<evidence type="ECO:0000313" key="2">
    <source>
        <dbReference type="Proteomes" id="UP000527143"/>
    </source>
</evidence>
<dbReference type="Proteomes" id="UP000527143">
    <property type="component" value="Unassembled WGS sequence"/>
</dbReference>
<dbReference type="SUPFAM" id="SSF50156">
    <property type="entry name" value="PDZ domain-like"/>
    <property type="match status" value="1"/>
</dbReference>
<dbReference type="Gene3D" id="2.30.42.10">
    <property type="match status" value="1"/>
</dbReference>
<comment type="caution">
    <text evidence="1">The sequence shown here is derived from an EMBL/GenBank/DDBJ whole genome shotgun (WGS) entry which is preliminary data.</text>
</comment>
<protein>
    <submittedName>
        <fullName evidence="1">Putative aspartyl protease</fullName>
    </submittedName>
</protein>
<dbReference type="InterPro" id="IPR036034">
    <property type="entry name" value="PDZ_sf"/>
</dbReference>
<dbReference type="EMBL" id="JACIJF010000003">
    <property type="protein sequence ID" value="MBB5710341.1"/>
    <property type="molecule type" value="Genomic_DNA"/>
</dbReference>
<dbReference type="GO" id="GO:0006508">
    <property type="term" value="P:proteolysis"/>
    <property type="evidence" value="ECO:0007669"/>
    <property type="project" value="UniProtKB-KW"/>
</dbReference>
<dbReference type="SUPFAM" id="SSF50630">
    <property type="entry name" value="Acid proteases"/>
    <property type="match status" value="1"/>
</dbReference>
<proteinExistence type="predicted"/>
<keyword evidence="2" id="KW-1185">Reference proteome</keyword>
<dbReference type="InterPro" id="IPR021109">
    <property type="entry name" value="Peptidase_aspartic_dom_sf"/>
</dbReference>
<keyword evidence="1" id="KW-0378">Hydrolase</keyword>
<name>A0A840YPQ9_9SPHN</name>
<dbReference type="GO" id="GO:0004190">
    <property type="term" value="F:aspartic-type endopeptidase activity"/>
    <property type="evidence" value="ECO:0007669"/>
    <property type="project" value="InterPro"/>
</dbReference>
<evidence type="ECO:0000313" key="1">
    <source>
        <dbReference type="EMBL" id="MBB5710341.1"/>
    </source>
</evidence>
<reference evidence="1 2" key="1">
    <citation type="submission" date="2020-08" db="EMBL/GenBank/DDBJ databases">
        <title>Genomic Encyclopedia of Type Strains, Phase IV (KMG-IV): sequencing the most valuable type-strain genomes for metagenomic binning, comparative biology and taxonomic classification.</title>
        <authorList>
            <person name="Goeker M."/>
        </authorList>
    </citation>
    <scope>NUCLEOTIDE SEQUENCE [LARGE SCALE GENOMIC DNA]</scope>
    <source>
        <strain evidence="1 2">DSM 26736</strain>
    </source>
</reference>
<dbReference type="AlphaFoldDB" id="A0A840YPQ9"/>
<dbReference type="InterPro" id="IPR001969">
    <property type="entry name" value="Aspartic_peptidase_AS"/>
</dbReference>
<gene>
    <name evidence="1" type="ORF">FHT02_001569</name>
</gene>
<dbReference type="RefSeq" id="WP_184086148.1">
    <property type="nucleotide sequence ID" value="NZ_JACIJF010000003.1"/>
</dbReference>
<sequence length="381" mass="39879">MFATLLLPALVAAQPQASTSLSPDTEARWVPFELSEGNQLRFTIQVNGRPATAILDSGVTDSFVTAAFAGRIGLKARSHEQATAIGGSVEIGWARGGTIAFGGLTRTASRIGISGADGLFPFGADMFVGADVLSCCALDIDHDNRRFRLLPSGRMPFTGTTLPLSRASTGLFRSEIAVAGRRVRPVVIDTGDGSSLTVSRANWVAAGYKGARLTTTLGWGMGGVSVADTAVVSSVSFGNLSVHESELRIEDPGGFLTVSGSAGRVGTGLLMRFRVLLDPGAGRMVLQPGKQIGAPVIRSTSGLLMHQDATQLRVVHVMRNSPAAHAGWRDGETICEVNGVAVADMTRLGGAINWGAGAPGTTVRLTLCDGTRRALTLRRFY</sequence>
<dbReference type="Pfam" id="PF13650">
    <property type="entry name" value="Asp_protease_2"/>
    <property type="match status" value="1"/>
</dbReference>
<dbReference type="PROSITE" id="PS00141">
    <property type="entry name" value="ASP_PROTEASE"/>
    <property type="match status" value="1"/>
</dbReference>
<keyword evidence="1" id="KW-0645">Protease</keyword>
<accession>A0A840YPQ9</accession>
<dbReference type="Gene3D" id="2.40.70.10">
    <property type="entry name" value="Acid Proteases"/>
    <property type="match status" value="2"/>
</dbReference>